<dbReference type="InterPro" id="IPR027417">
    <property type="entry name" value="P-loop_NTPase"/>
</dbReference>
<dbReference type="InterPro" id="IPR013525">
    <property type="entry name" value="ABC2_TM"/>
</dbReference>
<dbReference type="GO" id="GO:0016887">
    <property type="term" value="F:ATP hydrolysis activity"/>
    <property type="evidence" value="ECO:0007669"/>
    <property type="project" value="InterPro"/>
</dbReference>
<feature type="region of interest" description="Disordered" evidence="8">
    <location>
        <begin position="57"/>
        <end position="81"/>
    </location>
</feature>
<feature type="region of interest" description="Disordered" evidence="8">
    <location>
        <begin position="569"/>
        <end position="606"/>
    </location>
</feature>
<feature type="region of interest" description="Disordered" evidence="8">
    <location>
        <begin position="171"/>
        <end position="237"/>
    </location>
</feature>
<evidence type="ECO:0000259" key="10">
    <source>
        <dbReference type="PROSITE" id="PS50893"/>
    </source>
</evidence>
<evidence type="ECO:0000256" key="2">
    <source>
        <dbReference type="ARBA" id="ARBA00022448"/>
    </source>
</evidence>
<dbReference type="GO" id="GO:0016020">
    <property type="term" value="C:membrane"/>
    <property type="evidence" value="ECO:0007669"/>
    <property type="project" value="UniProtKB-SubCell"/>
</dbReference>
<gene>
    <name evidence="11" type="ORF">D0863_15503</name>
</gene>
<dbReference type="VEuPathDB" id="FungiDB:BTJ68_11598"/>
<evidence type="ECO:0000256" key="7">
    <source>
        <dbReference type="ARBA" id="ARBA00023136"/>
    </source>
</evidence>
<comment type="caution">
    <text evidence="11">The sequence shown here is derived from an EMBL/GenBank/DDBJ whole genome shotgun (WGS) entry which is preliminary data.</text>
</comment>
<dbReference type="PROSITE" id="PS50893">
    <property type="entry name" value="ABC_TRANSPORTER_2"/>
    <property type="match status" value="1"/>
</dbReference>
<dbReference type="Pfam" id="PF19055">
    <property type="entry name" value="ABC2_membrane_7"/>
    <property type="match status" value="1"/>
</dbReference>
<keyword evidence="7 9" id="KW-0472">Membrane</keyword>
<evidence type="ECO:0000313" key="12">
    <source>
        <dbReference type="Proteomes" id="UP000269276"/>
    </source>
</evidence>
<evidence type="ECO:0000256" key="4">
    <source>
        <dbReference type="ARBA" id="ARBA00022741"/>
    </source>
</evidence>
<feature type="transmembrane region" description="Helical" evidence="9">
    <location>
        <begin position="823"/>
        <end position="842"/>
    </location>
</feature>
<feature type="transmembrane region" description="Helical" evidence="9">
    <location>
        <begin position="786"/>
        <end position="803"/>
    </location>
</feature>
<comment type="subcellular location">
    <subcellularLocation>
        <location evidence="1">Membrane</location>
        <topology evidence="1">Multi-pass membrane protein</topology>
    </subcellularLocation>
</comment>
<dbReference type="Proteomes" id="UP000269276">
    <property type="component" value="Unassembled WGS sequence"/>
</dbReference>
<dbReference type="PROSITE" id="PS00211">
    <property type="entry name" value="ABC_TRANSPORTER_1"/>
    <property type="match status" value="1"/>
</dbReference>
<evidence type="ECO:0000256" key="9">
    <source>
        <dbReference type="SAM" id="Phobius"/>
    </source>
</evidence>
<dbReference type="Pfam" id="PF00005">
    <property type="entry name" value="ABC_tran"/>
    <property type="match status" value="1"/>
</dbReference>
<organism evidence="11 12">
    <name type="scientific">Hortaea werneckii</name>
    <name type="common">Black yeast</name>
    <name type="synonym">Cladosporium werneckii</name>
    <dbReference type="NCBI Taxonomy" id="91943"/>
    <lineage>
        <taxon>Eukaryota</taxon>
        <taxon>Fungi</taxon>
        <taxon>Dikarya</taxon>
        <taxon>Ascomycota</taxon>
        <taxon>Pezizomycotina</taxon>
        <taxon>Dothideomycetes</taxon>
        <taxon>Dothideomycetidae</taxon>
        <taxon>Mycosphaerellales</taxon>
        <taxon>Teratosphaeriaceae</taxon>
        <taxon>Hortaea</taxon>
    </lineage>
</organism>
<feature type="domain" description="ABC transporter" evidence="10">
    <location>
        <begin position="266"/>
        <end position="509"/>
    </location>
</feature>
<keyword evidence="4" id="KW-0547">Nucleotide-binding</keyword>
<evidence type="ECO:0000256" key="1">
    <source>
        <dbReference type="ARBA" id="ARBA00004141"/>
    </source>
</evidence>
<keyword evidence="2" id="KW-0813">Transport</keyword>
<dbReference type="InterPro" id="IPR043926">
    <property type="entry name" value="ABCG_dom"/>
</dbReference>
<feature type="compositionally biased region" description="Low complexity" evidence="8">
    <location>
        <begin position="583"/>
        <end position="594"/>
    </location>
</feature>
<dbReference type="InterPro" id="IPR050352">
    <property type="entry name" value="ABCG_transporters"/>
</dbReference>
<dbReference type="SMART" id="SM00382">
    <property type="entry name" value="AAA"/>
    <property type="match status" value="1"/>
</dbReference>
<sequence length="863" mass="93144">MGGPNSSPLNPPQLCPPCERCQILRANRLTCNPQGLYEPVICPAGYYCPTSTTTTSTTAFSSSSSSGDGRRVRGAGGRGGKEKKVCPKGHFCPKGSIEPIRCDWGAYCPRGSVRQVRLVPLGGLVLFDGLLVAGWWVRKGVGRRKRGRKGRERGGVGIDRKAEEGVELLRRRCPSAKEKRGGRSWDPTQQGDGSSSPSRGDTMPSRRVSGRVDNMDGCTDPNDSDSPCYEDDNSRLEEDVQNNPSFQTFLQSISHAMETNSLGLTFDFENLTVSTPTGQKILQDITGSIPRGSYWGIMGPSGAGKSTLVNVLMGQRKASPGTKIKINGLEKTTTRDYQKVIGYVPQADTLVPELTVRENILHSARCRLPARWRDKAIQTHVDALIGCLQLSHVQDSQVGDWNNRTTGGISGGQRKRVSIGIELAAAPMAIILDEPTSGLDATSAASIMRLLKGISRLGVTIIAIVHQPREQIFYAFDQVLLLAQGGRMVYSGPTGGMMEEYFEGMGFQFPLRANPADTLMDIITGDGAQYAIGGGAAKTRGSQVDRLIDVWKSKGQDATHQEHGPHLLLEVDGPITPTKHPLRLPSKPSSTSPSQPTPHPPTLTNRGATLPAQILYTLSRTLLIQTRTPQTQISELLCSTLAGTLIGLTAYPSHGNLFQGIPHAPFTPLTSGVDYVSIPQLGLLAGMSIGLCASAPGYWVLGSRQEVAQRERRAGHSVLAEFGGRTVGVLPRLVGCSIHFSVLLDLLASPRMGWGRLWTVNLGYFWCIYGLAGVVSVGVRKPEDGPLIAVLGSLVIGVLGGVAPPLSRVREWGVEWFWRVSPGVWFAEAYFMENLVPLGFLYRVDLASRTVGYTLGRFGVDVG</sequence>
<proteinExistence type="predicted"/>
<protein>
    <recommendedName>
        <fullName evidence="10">ABC transporter domain-containing protein</fullName>
    </recommendedName>
</protein>
<accession>A0A3M7C773</accession>
<dbReference type="PANTHER" id="PTHR48041">
    <property type="entry name" value="ABC TRANSPORTER G FAMILY MEMBER 28"/>
    <property type="match status" value="1"/>
</dbReference>
<feature type="compositionally biased region" description="Low complexity" evidence="8">
    <location>
        <begin position="57"/>
        <end position="67"/>
    </location>
</feature>
<evidence type="ECO:0000256" key="3">
    <source>
        <dbReference type="ARBA" id="ARBA00022692"/>
    </source>
</evidence>
<dbReference type="GO" id="GO:0005524">
    <property type="term" value="F:ATP binding"/>
    <property type="evidence" value="ECO:0007669"/>
    <property type="project" value="UniProtKB-KW"/>
</dbReference>
<dbReference type="InterPro" id="IPR017871">
    <property type="entry name" value="ABC_transporter-like_CS"/>
</dbReference>
<dbReference type="FunFam" id="3.40.50.300:FF:000367">
    <property type="entry name" value="ABC transporter G family member 24"/>
    <property type="match status" value="1"/>
</dbReference>
<dbReference type="Gene3D" id="3.40.50.300">
    <property type="entry name" value="P-loop containing nucleotide triphosphate hydrolases"/>
    <property type="match status" value="1"/>
</dbReference>
<feature type="transmembrane region" description="Helical" evidence="9">
    <location>
        <begin position="762"/>
        <end position="779"/>
    </location>
</feature>
<evidence type="ECO:0000256" key="5">
    <source>
        <dbReference type="ARBA" id="ARBA00022840"/>
    </source>
</evidence>
<dbReference type="Pfam" id="PF01061">
    <property type="entry name" value="ABC2_membrane"/>
    <property type="match status" value="1"/>
</dbReference>
<dbReference type="SUPFAM" id="SSF52540">
    <property type="entry name" value="P-loop containing nucleoside triphosphate hydrolases"/>
    <property type="match status" value="1"/>
</dbReference>
<feature type="compositionally biased region" description="Basic and acidic residues" evidence="8">
    <location>
        <begin position="171"/>
        <end position="183"/>
    </location>
</feature>
<reference evidence="11 12" key="1">
    <citation type="journal article" date="2018" name="BMC Genomics">
        <title>Genomic evidence for intraspecific hybridization in a clonal and extremely halotolerant yeast.</title>
        <authorList>
            <person name="Gostincar C."/>
            <person name="Stajich J.E."/>
            <person name="Zupancic J."/>
            <person name="Zalar P."/>
            <person name="Gunde-Cimerman N."/>
        </authorList>
    </citation>
    <scope>NUCLEOTIDE SEQUENCE [LARGE SCALE GENOMIC DNA]</scope>
    <source>
        <strain evidence="11 12">EXF-2682</strain>
    </source>
</reference>
<dbReference type="OrthoDB" id="66620at2759"/>
<evidence type="ECO:0000256" key="8">
    <source>
        <dbReference type="SAM" id="MobiDB-lite"/>
    </source>
</evidence>
<dbReference type="GO" id="GO:0140359">
    <property type="term" value="F:ABC-type transporter activity"/>
    <property type="evidence" value="ECO:0007669"/>
    <property type="project" value="InterPro"/>
</dbReference>
<evidence type="ECO:0000313" key="11">
    <source>
        <dbReference type="EMBL" id="RMY47971.1"/>
    </source>
</evidence>
<dbReference type="EMBL" id="QWIP01001242">
    <property type="protein sequence ID" value="RMY47971.1"/>
    <property type="molecule type" value="Genomic_DNA"/>
</dbReference>
<keyword evidence="3 9" id="KW-0812">Transmembrane</keyword>
<feature type="compositionally biased region" description="Polar residues" evidence="8">
    <location>
        <begin position="186"/>
        <end position="199"/>
    </location>
</feature>
<dbReference type="InterPro" id="IPR003439">
    <property type="entry name" value="ABC_transporter-like_ATP-bd"/>
</dbReference>
<name>A0A3M7C773_HORWE</name>
<evidence type="ECO:0000256" key="6">
    <source>
        <dbReference type="ARBA" id="ARBA00022989"/>
    </source>
</evidence>
<dbReference type="CDD" id="cd03213">
    <property type="entry name" value="ABCG_EPDR"/>
    <property type="match status" value="1"/>
</dbReference>
<keyword evidence="5" id="KW-0067">ATP-binding</keyword>
<keyword evidence="6 9" id="KW-1133">Transmembrane helix</keyword>
<dbReference type="InterPro" id="IPR003593">
    <property type="entry name" value="AAA+_ATPase"/>
</dbReference>
<dbReference type="PANTHER" id="PTHR48041:SF91">
    <property type="entry name" value="ABC TRANSPORTER G FAMILY MEMBER 28"/>
    <property type="match status" value="1"/>
</dbReference>
<dbReference type="AlphaFoldDB" id="A0A3M7C773"/>